<comment type="caution">
    <text evidence="1">The sequence shown here is derived from an EMBL/GenBank/DDBJ whole genome shotgun (WGS) entry which is preliminary data.</text>
</comment>
<dbReference type="AlphaFoldDB" id="A0A818ZZ69"/>
<evidence type="ECO:0000313" key="2">
    <source>
        <dbReference type="Proteomes" id="UP000663872"/>
    </source>
</evidence>
<organism evidence="1 2">
    <name type="scientific">Rotaria socialis</name>
    <dbReference type="NCBI Taxonomy" id="392032"/>
    <lineage>
        <taxon>Eukaryota</taxon>
        <taxon>Metazoa</taxon>
        <taxon>Spiralia</taxon>
        <taxon>Gnathifera</taxon>
        <taxon>Rotifera</taxon>
        <taxon>Eurotatoria</taxon>
        <taxon>Bdelloidea</taxon>
        <taxon>Philodinida</taxon>
        <taxon>Philodinidae</taxon>
        <taxon>Rotaria</taxon>
    </lineage>
</organism>
<accession>A0A818ZZ69</accession>
<proteinExistence type="predicted"/>
<reference evidence="1" key="1">
    <citation type="submission" date="2021-02" db="EMBL/GenBank/DDBJ databases">
        <authorList>
            <person name="Nowell W R."/>
        </authorList>
    </citation>
    <scope>NUCLEOTIDE SEQUENCE</scope>
</reference>
<dbReference type="EMBL" id="CAJNYT010005719">
    <property type="protein sequence ID" value="CAF3770748.1"/>
    <property type="molecule type" value="Genomic_DNA"/>
</dbReference>
<feature type="non-terminal residue" evidence="1">
    <location>
        <position position="1"/>
    </location>
</feature>
<dbReference type="Proteomes" id="UP000663872">
    <property type="component" value="Unassembled WGS sequence"/>
</dbReference>
<evidence type="ECO:0000313" key="1">
    <source>
        <dbReference type="EMBL" id="CAF3770748.1"/>
    </source>
</evidence>
<feature type="non-terminal residue" evidence="1">
    <location>
        <position position="53"/>
    </location>
</feature>
<gene>
    <name evidence="1" type="ORF">GRG538_LOCUS32491</name>
</gene>
<name>A0A818ZZ69_9BILA</name>
<protein>
    <submittedName>
        <fullName evidence="1">Uncharacterized protein</fullName>
    </submittedName>
</protein>
<sequence length="53" mass="5976">MDGKVDELIPQGKAVIDEESIAKPSDTNSNKIIPFDMDDLRKCQEEDKVVQEI</sequence>